<dbReference type="GO" id="GO:0005737">
    <property type="term" value="C:cytoplasm"/>
    <property type="evidence" value="ECO:0007669"/>
    <property type="project" value="UniProtKB-SubCell"/>
</dbReference>
<gene>
    <name evidence="4" type="primary">cysH</name>
    <name evidence="6" type="ORF">H7F53_03755</name>
</gene>
<dbReference type="GO" id="GO:0051539">
    <property type="term" value="F:4 iron, 4 sulfur cluster binding"/>
    <property type="evidence" value="ECO:0007669"/>
    <property type="project" value="UniProtKB-UniRule"/>
</dbReference>
<keyword evidence="4" id="KW-0963">Cytoplasm</keyword>
<organism evidence="6 7">
    <name type="scientific">Novosphingobium piscinae</name>
    <dbReference type="NCBI Taxonomy" id="1507448"/>
    <lineage>
        <taxon>Bacteria</taxon>
        <taxon>Pseudomonadati</taxon>
        <taxon>Pseudomonadota</taxon>
        <taxon>Alphaproteobacteria</taxon>
        <taxon>Sphingomonadales</taxon>
        <taxon>Sphingomonadaceae</taxon>
        <taxon>Novosphingobium</taxon>
    </lineage>
</organism>
<comment type="catalytic activity">
    <reaction evidence="4">
        <text>[thioredoxin]-disulfide + sulfite + AMP + 2 H(+) = adenosine 5'-phosphosulfate + [thioredoxin]-dithiol</text>
        <dbReference type="Rhea" id="RHEA:21976"/>
        <dbReference type="Rhea" id="RHEA-COMP:10698"/>
        <dbReference type="Rhea" id="RHEA-COMP:10700"/>
        <dbReference type="ChEBI" id="CHEBI:15378"/>
        <dbReference type="ChEBI" id="CHEBI:17359"/>
        <dbReference type="ChEBI" id="CHEBI:29950"/>
        <dbReference type="ChEBI" id="CHEBI:50058"/>
        <dbReference type="ChEBI" id="CHEBI:58243"/>
        <dbReference type="ChEBI" id="CHEBI:456215"/>
        <dbReference type="EC" id="1.8.4.10"/>
    </reaction>
</comment>
<dbReference type="Proteomes" id="UP000551327">
    <property type="component" value="Unassembled WGS sequence"/>
</dbReference>
<feature type="binding site" evidence="4">
    <location>
        <position position="127"/>
    </location>
    <ligand>
        <name>[4Fe-4S] cluster</name>
        <dbReference type="ChEBI" id="CHEBI:49883"/>
    </ligand>
</feature>
<dbReference type="AlphaFoldDB" id="A0A7X1FXN7"/>
<feature type="binding site" evidence="4">
    <location>
        <position position="128"/>
    </location>
    <ligand>
        <name>[4Fe-4S] cluster</name>
        <dbReference type="ChEBI" id="CHEBI:49883"/>
    </ligand>
</feature>
<dbReference type="GO" id="GO:0046872">
    <property type="term" value="F:metal ion binding"/>
    <property type="evidence" value="ECO:0007669"/>
    <property type="project" value="UniProtKB-KW"/>
</dbReference>
<dbReference type="GO" id="GO:0043866">
    <property type="term" value="F:adenylyl-sulfate reductase (thioredoxin) activity"/>
    <property type="evidence" value="ECO:0007669"/>
    <property type="project" value="UniProtKB-EC"/>
</dbReference>
<dbReference type="NCBIfam" id="TIGR00434">
    <property type="entry name" value="cysH"/>
    <property type="match status" value="1"/>
</dbReference>
<feature type="binding site" evidence="4">
    <location>
        <position position="212"/>
    </location>
    <ligand>
        <name>[4Fe-4S] cluster</name>
        <dbReference type="ChEBI" id="CHEBI:49883"/>
    </ligand>
</feature>
<comment type="subcellular location">
    <subcellularLocation>
        <location evidence="4">Cytoplasm</location>
    </subcellularLocation>
</comment>
<evidence type="ECO:0000256" key="2">
    <source>
        <dbReference type="ARBA" id="ARBA00023002"/>
    </source>
</evidence>
<evidence type="ECO:0000313" key="6">
    <source>
        <dbReference type="EMBL" id="MBC2668257.1"/>
    </source>
</evidence>
<dbReference type="InterPro" id="IPR014729">
    <property type="entry name" value="Rossmann-like_a/b/a_fold"/>
</dbReference>
<dbReference type="GO" id="GO:0004604">
    <property type="term" value="F:phosphoadenylyl-sulfate reductase (thioredoxin) activity"/>
    <property type="evidence" value="ECO:0007669"/>
    <property type="project" value="UniProtKB-UniRule"/>
</dbReference>
<accession>A0A7X1FXN7</accession>
<dbReference type="Pfam" id="PF01507">
    <property type="entry name" value="PAPS_reduct"/>
    <property type="match status" value="1"/>
</dbReference>
<dbReference type="GO" id="GO:0070814">
    <property type="term" value="P:hydrogen sulfide biosynthetic process"/>
    <property type="evidence" value="ECO:0007669"/>
    <property type="project" value="UniProtKB-UniRule"/>
</dbReference>
<keyword evidence="2 4" id="KW-0560">Oxidoreductase</keyword>
<dbReference type="NCBIfam" id="NF002537">
    <property type="entry name" value="PRK02090.1"/>
    <property type="match status" value="1"/>
</dbReference>
<feature type="domain" description="Phosphoadenosine phosphosulphate reductase" evidence="5">
    <location>
        <begin position="47"/>
        <end position="217"/>
    </location>
</feature>
<keyword evidence="7" id="KW-1185">Reference proteome</keyword>
<comment type="function">
    <text evidence="4">Catalyzes the formation of sulfite from adenosine 5'-phosphosulfate (APS) using thioredoxin as an electron donor.</text>
</comment>
<evidence type="ECO:0000313" key="7">
    <source>
        <dbReference type="Proteomes" id="UP000551327"/>
    </source>
</evidence>
<dbReference type="PANTHER" id="PTHR46509">
    <property type="entry name" value="PHOSPHOADENOSINE PHOSPHOSULFATE REDUCTASE"/>
    <property type="match status" value="1"/>
</dbReference>
<sequence length="258" mass="27548">MRKIDLLDTGPRFGEADAAQLNARFDGAAAGDWLGQVLREGLAGRAAVVSSFGAESAVLLHLVAQIDPGTAVLFLDTGKHFAETLAYRDALVARLGLTNLQVLTPDPERLAARDGNGLRWSYDPDGCCEIRKVAPLARALAGFDASITGRKAFQAATRANLPRIELDRSDAQGRLKLNPLIDWTAQDIAAYFAAHDLPPHPLVAQGYPSIGCSPCTSKVAPGEDPRSGRWKGWDKTECGIHVPGADEGELPPGFDPVF</sequence>
<keyword evidence="4" id="KW-0408">Iron</keyword>
<dbReference type="Gene3D" id="3.40.50.620">
    <property type="entry name" value="HUPs"/>
    <property type="match status" value="1"/>
</dbReference>
<dbReference type="SUPFAM" id="SSF52402">
    <property type="entry name" value="Adenine nucleotide alpha hydrolases-like"/>
    <property type="match status" value="1"/>
</dbReference>
<keyword evidence="4" id="KW-0479">Metal-binding</keyword>
<evidence type="ECO:0000256" key="3">
    <source>
        <dbReference type="ARBA" id="ARBA00024327"/>
    </source>
</evidence>
<proteinExistence type="inferred from homology"/>
<evidence type="ECO:0000256" key="4">
    <source>
        <dbReference type="HAMAP-Rule" id="MF_00063"/>
    </source>
</evidence>
<comment type="cofactor">
    <cofactor evidence="4">
        <name>[4Fe-4S] cluster</name>
        <dbReference type="ChEBI" id="CHEBI:49883"/>
    </cofactor>
    <text evidence="4">Binds 1 [4Fe-4S] cluster per subunit.</text>
</comment>
<comment type="pathway">
    <text evidence="3 4">Sulfur metabolism; hydrogen sulfide biosynthesis; sulfite from sulfate.</text>
</comment>
<evidence type="ECO:0000256" key="1">
    <source>
        <dbReference type="ARBA" id="ARBA00009732"/>
    </source>
</evidence>
<dbReference type="EMBL" id="JACLAX010000003">
    <property type="protein sequence ID" value="MBC2668257.1"/>
    <property type="molecule type" value="Genomic_DNA"/>
</dbReference>
<dbReference type="HAMAP" id="MF_00063">
    <property type="entry name" value="CysH"/>
    <property type="match status" value="1"/>
</dbReference>
<dbReference type="PIRSF" id="PIRSF000857">
    <property type="entry name" value="PAPS_reductase"/>
    <property type="match status" value="1"/>
</dbReference>
<protein>
    <recommendedName>
        <fullName evidence="4">Adenosine 5'-phosphosulfate reductase</fullName>
        <shortName evidence="4">APS reductase</shortName>
        <ecNumber evidence="4">1.8.4.10</ecNumber>
    </recommendedName>
    <alternativeName>
        <fullName evidence="4">5'-adenylylsulfate reductase</fullName>
    </alternativeName>
    <alternativeName>
        <fullName evidence="4">Thioredoxin-dependent 5'-adenylylsulfate reductase</fullName>
    </alternativeName>
</protein>
<comment type="caution">
    <text evidence="6">The sequence shown here is derived from an EMBL/GenBank/DDBJ whole genome shotgun (WGS) entry which is preliminary data.</text>
</comment>
<feature type="binding site" evidence="4">
    <location>
        <position position="215"/>
    </location>
    <ligand>
        <name>[4Fe-4S] cluster</name>
        <dbReference type="ChEBI" id="CHEBI:49883"/>
    </ligand>
</feature>
<comment type="similarity">
    <text evidence="1 4">Belongs to the PAPS reductase family. CysH subfamily.</text>
</comment>
<keyword evidence="4" id="KW-0411">Iron-sulfur</keyword>
<dbReference type="InterPro" id="IPR002500">
    <property type="entry name" value="PAPS_reduct_dom"/>
</dbReference>
<dbReference type="CDD" id="cd23945">
    <property type="entry name" value="PAPS_reductase"/>
    <property type="match status" value="1"/>
</dbReference>
<name>A0A7X1FXN7_9SPHN</name>
<dbReference type="GO" id="GO:0019379">
    <property type="term" value="P:sulfate assimilation, phosphoadenylyl sulfate reduction by phosphoadenylyl-sulfate reductase (thioredoxin)"/>
    <property type="evidence" value="ECO:0007669"/>
    <property type="project" value="UniProtKB-UniRule"/>
</dbReference>
<reference evidence="6 7" key="1">
    <citation type="submission" date="2020-08" db="EMBL/GenBank/DDBJ databases">
        <title>The genome sequence of type strain Novosphingobium piscinae KCTC 42194.</title>
        <authorList>
            <person name="Liu Y."/>
        </authorList>
    </citation>
    <scope>NUCLEOTIDE SEQUENCE [LARGE SCALE GENOMIC DNA]</scope>
    <source>
        <strain evidence="6 7">KCTC 42194</strain>
    </source>
</reference>
<feature type="active site" description="Nucleophile; cysteine thiosulfonate intermediate" evidence="4">
    <location>
        <position position="238"/>
    </location>
</feature>
<dbReference type="EC" id="1.8.4.10" evidence="4"/>
<dbReference type="PANTHER" id="PTHR46509:SF1">
    <property type="entry name" value="PHOSPHOADENOSINE PHOSPHOSULFATE REDUCTASE"/>
    <property type="match status" value="1"/>
</dbReference>
<evidence type="ECO:0000259" key="5">
    <source>
        <dbReference type="Pfam" id="PF01507"/>
    </source>
</evidence>
<dbReference type="InterPro" id="IPR004511">
    <property type="entry name" value="PAPS/APS_Rdtase"/>
</dbReference>